<sequence length="49" mass="5185">MISQVKACPSWVSRSDCGCGINQCLAGKGDGGYVNHQDCFECLEADCGQ</sequence>
<accession>A0AAU7CLU6</accession>
<organism evidence="1">
    <name type="scientific">Singulisphaera sp. Ch08</name>
    <dbReference type="NCBI Taxonomy" id="3120278"/>
    <lineage>
        <taxon>Bacteria</taxon>
        <taxon>Pseudomonadati</taxon>
        <taxon>Planctomycetota</taxon>
        <taxon>Planctomycetia</taxon>
        <taxon>Isosphaerales</taxon>
        <taxon>Isosphaeraceae</taxon>
        <taxon>Singulisphaera</taxon>
    </lineage>
</organism>
<dbReference type="EMBL" id="CP155447">
    <property type="protein sequence ID" value="XBH06269.1"/>
    <property type="molecule type" value="Genomic_DNA"/>
</dbReference>
<evidence type="ECO:0000313" key="1">
    <source>
        <dbReference type="EMBL" id="XBH06269.1"/>
    </source>
</evidence>
<reference evidence="1" key="1">
    <citation type="submission" date="2024-05" db="EMBL/GenBank/DDBJ databases">
        <title>Planctomycetes of the genus Singulisphaera possess chitinolytic capabilities.</title>
        <authorList>
            <person name="Ivanova A."/>
        </authorList>
    </citation>
    <scope>NUCLEOTIDE SEQUENCE</scope>
    <source>
        <strain evidence="1">Ch08T</strain>
    </source>
</reference>
<proteinExistence type="predicted"/>
<evidence type="ECO:0008006" key="2">
    <source>
        <dbReference type="Google" id="ProtNLM"/>
    </source>
</evidence>
<gene>
    <name evidence="1" type="ORF">V5E97_09590</name>
</gene>
<dbReference type="RefSeq" id="WP_406699119.1">
    <property type="nucleotide sequence ID" value="NZ_CP155447.1"/>
</dbReference>
<name>A0AAU7CLU6_9BACT</name>
<protein>
    <recommendedName>
        <fullName evidence="2">Kazal-like domain-containing protein</fullName>
    </recommendedName>
</protein>
<dbReference type="AlphaFoldDB" id="A0AAU7CLU6"/>